<accession>A0A7G2CIM8</accession>
<dbReference type="EMBL" id="LR877157">
    <property type="protein sequence ID" value="CAD2219225.1"/>
    <property type="molecule type" value="Genomic_DNA"/>
</dbReference>
<dbReference type="Pfam" id="PF00884">
    <property type="entry name" value="Sulfatase"/>
    <property type="match status" value="1"/>
</dbReference>
<feature type="region of interest" description="Disordered" evidence="1">
    <location>
        <begin position="17"/>
        <end position="46"/>
    </location>
</feature>
<keyword evidence="2" id="KW-1133">Transmembrane helix</keyword>
<evidence type="ECO:0000313" key="4">
    <source>
        <dbReference type="EMBL" id="CAD2219225.1"/>
    </source>
</evidence>
<keyword evidence="2" id="KW-0812">Transmembrane</keyword>
<dbReference type="Gene3D" id="3.40.720.10">
    <property type="entry name" value="Alkaline Phosphatase, subunit A"/>
    <property type="match status" value="1"/>
</dbReference>
<protein>
    <submittedName>
        <fullName evidence="4">Sulfatase, putative</fullName>
    </submittedName>
</protein>
<feature type="transmembrane region" description="Helical" evidence="2">
    <location>
        <begin position="99"/>
        <end position="118"/>
    </location>
</feature>
<feature type="compositionally biased region" description="Basic residues" evidence="1">
    <location>
        <begin position="33"/>
        <end position="43"/>
    </location>
</feature>
<reference evidence="4 5" key="1">
    <citation type="submission" date="2020-08" db="EMBL/GenBank/DDBJ databases">
        <authorList>
            <person name="Newling K."/>
            <person name="Davey J."/>
            <person name="Forrester S."/>
        </authorList>
    </citation>
    <scope>NUCLEOTIDE SEQUENCE [LARGE SCALE GENOMIC DNA]</scope>
    <source>
        <strain evidence="5">Crithidia deanei Carvalho (ATCC PRA-265)</strain>
    </source>
</reference>
<proteinExistence type="predicted"/>
<organism evidence="4 5">
    <name type="scientific">Angomonas deanei</name>
    <dbReference type="NCBI Taxonomy" id="59799"/>
    <lineage>
        <taxon>Eukaryota</taxon>
        <taxon>Discoba</taxon>
        <taxon>Euglenozoa</taxon>
        <taxon>Kinetoplastea</taxon>
        <taxon>Metakinetoplastina</taxon>
        <taxon>Trypanosomatida</taxon>
        <taxon>Trypanosomatidae</taxon>
        <taxon>Strigomonadinae</taxon>
        <taxon>Angomonas</taxon>
    </lineage>
</organism>
<dbReference type="VEuPathDB" id="TriTrypDB:ADEAN_000672700"/>
<evidence type="ECO:0000256" key="1">
    <source>
        <dbReference type="SAM" id="MobiDB-lite"/>
    </source>
</evidence>
<sequence>MFGESYTDEGKLVEAPTYFTHSSDNKDNTHDLHGKKHAPKKRPPINVITSATAGENALQVDSSSDDEGTHIHLKSVQDIVRELDEEENVGGQGGCCARLFIPFIVFIMIVVLLVASVTTSGSGGDIAPAPRVALFIMEGFEGSVFEHMVNTEGQTPLPNIEAMLVERKGAYTRCVASGDATCARAVPVEGETSVLSASAGLTSILTGVTPAYHGVVNDTVTGQAVFIQTSKSFPSLAKRVTDAGLKVMTFGTSKLLNAISPTSGSCSEAGILDLECASASSENAQMTEEEGLSLPGGITLDCFAATTCNSFARHARVPSSTTKLANGIAESRFARQLTAVFGGLSYRTPSQEAAEQNSVADALDASLFIFHFDALAVRADSPSLPDFSYSQQCPYYTAQAYLLDAMVGQALAFIRDRARTQKENWLVLGTSDHGGSGKNYTADRKENTAIPFFIGSYTQTTRGYTLLKPIANPATQLDVLPTVLRWLNVAPFDDVTEAAVEGKNTTVLDATVEKLVEQRKDIFDGQIQAICSSGVTATDCV</sequence>
<name>A0A7G2CIM8_9TRYP</name>
<evidence type="ECO:0000256" key="2">
    <source>
        <dbReference type="SAM" id="Phobius"/>
    </source>
</evidence>
<evidence type="ECO:0000259" key="3">
    <source>
        <dbReference type="Pfam" id="PF00884"/>
    </source>
</evidence>
<feature type="domain" description="Sulfatase N-terminal" evidence="3">
    <location>
        <begin position="353"/>
        <end position="489"/>
    </location>
</feature>
<dbReference type="InterPro" id="IPR000917">
    <property type="entry name" value="Sulfatase_N"/>
</dbReference>
<keyword evidence="5" id="KW-1185">Reference proteome</keyword>
<feature type="compositionally biased region" description="Basic and acidic residues" evidence="1">
    <location>
        <begin position="23"/>
        <end position="32"/>
    </location>
</feature>
<keyword evidence="2" id="KW-0472">Membrane</keyword>
<dbReference type="Proteomes" id="UP000515908">
    <property type="component" value="Chromosome 13"/>
</dbReference>
<dbReference type="AlphaFoldDB" id="A0A7G2CIM8"/>
<evidence type="ECO:0000313" key="5">
    <source>
        <dbReference type="Proteomes" id="UP000515908"/>
    </source>
</evidence>
<dbReference type="SUPFAM" id="SSF53649">
    <property type="entry name" value="Alkaline phosphatase-like"/>
    <property type="match status" value="1"/>
</dbReference>
<dbReference type="InterPro" id="IPR017850">
    <property type="entry name" value="Alkaline_phosphatase_core_sf"/>
</dbReference>
<gene>
    <name evidence="4" type="ORF">ADEAN_000672700</name>
</gene>